<keyword evidence="1" id="KW-0472">Membrane</keyword>
<evidence type="ECO:0000256" key="1">
    <source>
        <dbReference type="SAM" id="Phobius"/>
    </source>
</evidence>
<dbReference type="Proteomes" id="UP000371423">
    <property type="component" value="Unassembled WGS sequence"/>
</dbReference>
<dbReference type="OrthoDB" id="2326953at2"/>
<dbReference type="RefSeq" id="WP_153384655.1">
    <property type="nucleotide sequence ID" value="NZ_VDFO01000031.1"/>
</dbReference>
<evidence type="ECO:0000313" key="5">
    <source>
        <dbReference type="Proteomes" id="UP000414364"/>
    </source>
</evidence>
<evidence type="ECO:0008006" key="6">
    <source>
        <dbReference type="Google" id="ProtNLM"/>
    </source>
</evidence>
<dbReference type="EMBL" id="VDFO01000031">
    <property type="protein sequence ID" value="MQS97940.1"/>
    <property type="molecule type" value="Genomic_DNA"/>
</dbReference>
<keyword evidence="1" id="KW-1133">Transmembrane helix</keyword>
<keyword evidence="4" id="KW-1185">Reference proteome</keyword>
<keyword evidence="1" id="KW-0812">Transmembrane</keyword>
<dbReference type="EMBL" id="VDFP01000003">
    <property type="protein sequence ID" value="MQS75244.1"/>
    <property type="molecule type" value="Genomic_DNA"/>
</dbReference>
<evidence type="ECO:0000313" key="3">
    <source>
        <dbReference type="EMBL" id="MQS97940.1"/>
    </source>
</evidence>
<feature type="transmembrane region" description="Helical" evidence="1">
    <location>
        <begin position="6"/>
        <end position="26"/>
    </location>
</feature>
<dbReference type="Proteomes" id="UP000414364">
    <property type="component" value="Unassembled WGS sequence"/>
</dbReference>
<proteinExistence type="predicted"/>
<protein>
    <recommendedName>
        <fullName evidence="6">Immunity protein</fullName>
    </recommendedName>
</protein>
<organism evidence="3 4">
    <name type="scientific">Companilactobacillus halodurans</name>
    <dbReference type="NCBI Taxonomy" id="2584183"/>
    <lineage>
        <taxon>Bacteria</taxon>
        <taxon>Bacillati</taxon>
        <taxon>Bacillota</taxon>
        <taxon>Bacilli</taxon>
        <taxon>Lactobacillales</taxon>
        <taxon>Lactobacillaceae</taxon>
        <taxon>Companilactobacillus</taxon>
    </lineage>
</organism>
<comment type="caution">
    <text evidence="3">The sequence shown here is derived from an EMBL/GenBank/DDBJ whole genome shotgun (WGS) entry which is preliminary data.</text>
</comment>
<sequence length="62" mass="7162">MVVELIGIIVILMGIYQIYVARKTYYNIKKNVKNPQPYVFYGVYFSLILGIIFLVAGAFLIR</sequence>
<evidence type="ECO:0000313" key="2">
    <source>
        <dbReference type="EMBL" id="MQS75244.1"/>
    </source>
</evidence>
<feature type="transmembrane region" description="Helical" evidence="1">
    <location>
        <begin position="38"/>
        <end position="61"/>
    </location>
</feature>
<dbReference type="AlphaFoldDB" id="A0A5P0ZY45"/>
<name>A0A5P0ZY45_9LACO</name>
<accession>A0A5P0ZY45</accession>
<gene>
    <name evidence="3" type="ORF">FHL05_08575</name>
    <name evidence="2" type="ORF">FHL06_02395</name>
</gene>
<evidence type="ECO:0000313" key="4">
    <source>
        <dbReference type="Proteomes" id="UP000371423"/>
    </source>
</evidence>
<reference evidence="4 5" key="1">
    <citation type="journal article" date="2019" name="Syst. Appl. Microbiol.">
        <title>Polyphasic characterization of two novel Lactobacillus spp. isolated from blown salami packages: Description of Lactobacillus halodurans sp. nov. and Lactobacillus salsicarnum sp. nov.</title>
        <authorList>
            <person name="Schuster J.A."/>
            <person name="Klingl A."/>
            <person name="Vogel R.F."/>
            <person name="Ehrmann M.A."/>
        </authorList>
    </citation>
    <scope>NUCLEOTIDE SEQUENCE [LARGE SCALE GENOMIC DNA]</scope>
    <source>
        <strain evidence="3 4">TMW 1.1920</strain>
        <strain evidence="2 5">TMW 1.2172</strain>
    </source>
</reference>